<gene>
    <name evidence="3" type="primary">bchC</name>
    <name evidence="3" type="ORF">H7F53_05035</name>
</gene>
<dbReference type="Pfam" id="PF08240">
    <property type="entry name" value="ADH_N"/>
    <property type="match status" value="1"/>
</dbReference>
<dbReference type="SUPFAM" id="SSF51735">
    <property type="entry name" value="NAD(P)-binding Rossmann-fold domains"/>
    <property type="match status" value="1"/>
</dbReference>
<evidence type="ECO:0000313" key="3">
    <source>
        <dbReference type="EMBL" id="MBC2668504.1"/>
    </source>
</evidence>
<sequence length="329" mass="34235">MDALAIVLEAPKRIALRRLALTNTPLPGAAGAVTLLDSAAGLAPSDLLVEVRWSGISSGTEKLLWTGDMPAFPGMGYPLVPGYESVGRVIAAGSDVAGRVGDWVFVPGAACYAEARALFGGNAQRVVLPSARAFPIAESLGADGVIFALAATALHAIDWAAPPELIVGHGTLGRLIARIAITGGAPPPTVWEVNPARQGGASGYTVVAPGDDDRRDYGAIYDASGAPDCLDLLIPRLRRRGEIVMAGFYAERPSFAFPTAFRAEARIRVSAEFSGDDLTATRALVDSGALDLGGLVSHVRPALEADQAYPEAFLGADCLKMVLDWSECA</sequence>
<dbReference type="InterPro" id="IPR005903">
    <property type="entry name" value="BchC"/>
</dbReference>
<name>A0A7X1KP90_9SPHN</name>
<comment type="caution">
    <text evidence="3">The sequence shown here is derived from an EMBL/GenBank/DDBJ whole genome shotgun (WGS) entry which is preliminary data.</text>
</comment>
<dbReference type="Gene3D" id="3.90.180.10">
    <property type="entry name" value="Medium-chain alcohol dehydrogenases, catalytic domain"/>
    <property type="match status" value="2"/>
</dbReference>
<dbReference type="NCBIfam" id="TIGR01202">
    <property type="entry name" value="bchC"/>
    <property type="match status" value="1"/>
</dbReference>
<protein>
    <submittedName>
        <fullName evidence="3">Chlorophyll synthesis pathway protein BchC</fullName>
    </submittedName>
</protein>
<dbReference type="InterPro" id="IPR036291">
    <property type="entry name" value="NAD(P)-bd_dom_sf"/>
</dbReference>
<dbReference type="Gene3D" id="3.40.50.720">
    <property type="entry name" value="NAD(P)-binding Rossmann-like Domain"/>
    <property type="match status" value="1"/>
</dbReference>
<dbReference type="PANTHER" id="PTHR43189">
    <property type="entry name" value="ZINC-TYPE ALCOHOL DEHYDROGENASE-LIKE PROTEIN C1198.01-RELATED"/>
    <property type="match status" value="1"/>
</dbReference>
<dbReference type="EMBL" id="JACLAX010000003">
    <property type="protein sequence ID" value="MBC2668504.1"/>
    <property type="molecule type" value="Genomic_DNA"/>
</dbReference>
<dbReference type="InterPro" id="IPR011032">
    <property type="entry name" value="GroES-like_sf"/>
</dbReference>
<dbReference type="GO" id="GO:0036354">
    <property type="term" value="F:bacteriochlorophyllide-a dehydrogenase activity"/>
    <property type="evidence" value="ECO:0007669"/>
    <property type="project" value="InterPro"/>
</dbReference>
<evidence type="ECO:0000256" key="1">
    <source>
        <dbReference type="ARBA" id="ARBA00023002"/>
    </source>
</evidence>
<feature type="domain" description="Alcohol dehydrogenase-like N-terminal" evidence="2">
    <location>
        <begin position="44"/>
        <end position="136"/>
    </location>
</feature>
<reference evidence="3 4" key="1">
    <citation type="submission" date="2020-08" db="EMBL/GenBank/DDBJ databases">
        <title>The genome sequence of type strain Novosphingobium piscinae KCTC 42194.</title>
        <authorList>
            <person name="Liu Y."/>
        </authorList>
    </citation>
    <scope>NUCLEOTIDE SEQUENCE [LARGE SCALE GENOMIC DNA]</scope>
    <source>
        <strain evidence="3 4">KCTC 42194</strain>
    </source>
</reference>
<dbReference type="InterPro" id="IPR013154">
    <property type="entry name" value="ADH-like_N"/>
</dbReference>
<dbReference type="AlphaFoldDB" id="A0A7X1KP90"/>
<dbReference type="CDD" id="cd08255">
    <property type="entry name" value="2-desacetyl-2-hydroxyethyl_bacteriochlorophyllide_like"/>
    <property type="match status" value="1"/>
</dbReference>
<proteinExistence type="predicted"/>
<evidence type="ECO:0000313" key="4">
    <source>
        <dbReference type="Proteomes" id="UP000551327"/>
    </source>
</evidence>
<keyword evidence="4" id="KW-1185">Reference proteome</keyword>
<dbReference type="PANTHER" id="PTHR43189:SF1">
    <property type="entry name" value="ZINC-TYPE ALCOHOL DEHYDROGENASE-LIKE PROTEIN C1198.01"/>
    <property type="match status" value="1"/>
</dbReference>
<dbReference type="RefSeq" id="WP_185678369.1">
    <property type="nucleotide sequence ID" value="NZ_JACLAX010000003.1"/>
</dbReference>
<dbReference type="SUPFAM" id="SSF50129">
    <property type="entry name" value="GroES-like"/>
    <property type="match status" value="1"/>
</dbReference>
<keyword evidence="1" id="KW-0560">Oxidoreductase</keyword>
<organism evidence="3 4">
    <name type="scientific">Novosphingobium piscinae</name>
    <dbReference type="NCBI Taxonomy" id="1507448"/>
    <lineage>
        <taxon>Bacteria</taxon>
        <taxon>Pseudomonadati</taxon>
        <taxon>Pseudomonadota</taxon>
        <taxon>Alphaproteobacteria</taxon>
        <taxon>Sphingomonadales</taxon>
        <taxon>Sphingomonadaceae</taxon>
        <taxon>Novosphingobium</taxon>
    </lineage>
</organism>
<accession>A0A7X1KP90</accession>
<dbReference type="Proteomes" id="UP000551327">
    <property type="component" value="Unassembled WGS sequence"/>
</dbReference>
<evidence type="ECO:0000259" key="2">
    <source>
        <dbReference type="Pfam" id="PF08240"/>
    </source>
</evidence>